<dbReference type="SUPFAM" id="SSF89392">
    <property type="entry name" value="Prokaryotic lipoproteins and lipoprotein localization factors"/>
    <property type="match status" value="1"/>
</dbReference>
<evidence type="ECO:0000313" key="3">
    <source>
        <dbReference type="Proteomes" id="UP001526426"/>
    </source>
</evidence>
<name>A0ABT3L7B3_9CYAN</name>
<evidence type="ECO:0000256" key="1">
    <source>
        <dbReference type="SAM" id="SignalP"/>
    </source>
</evidence>
<accession>A0ABT3L7B3</accession>
<dbReference type="Proteomes" id="UP001526426">
    <property type="component" value="Unassembled WGS sequence"/>
</dbReference>
<gene>
    <name evidence="2" type="ORF">K4A83_14130</name>
</gene>
<dbReference type="EMBL" id="JAIHOM010000069">
    <property type="protein sequence ID" value="MCW6037402.1"/>
    <property type="molecule type" value="Genomic_DNA"/>
</dbReference>
<feature type="chain" id="PRO_5045917104" evidence="1">
    <location>
        <begin position="27"/>
        <end position="296"/>
    </location>
</feature>
<evidence type="ECO:0000313" key="2">
    <source>
        <dbReference type="EMBL" id="MCW6037402.1"/>
    </source>
</evidence>
<dbReference type="InterPro" id="IPR029046">
    <property type="entry name" value="LolA/LolB/LppX"/>
</dbReference>
<sequence length="296" mass="33980">MKFSRSLLTLCSLLVGLQGAVSPVQANSTLAQRSRLLPPPPPEHSTSLDFSLLGNGLLNLIRGRVYHTESTIALRADCGTDRVQLNYRLNSITQYPDRFRTEITFLQPNGDPVFQVQLINNGETVWFHRSDRNRYTERETSNFLENAPHLYIMLGFLNFFYMRTPAPIKAQIDQGMRPIDTILAAFLSGSPEDQTIANVTLGNQRIHRLYEFKNPPSLIARFFVDPYQNRITQTDFTVRDGEQELNLVETVHHRVEHPLFPPSHFNFVPPPEAREVDRLNIEPFRALENCFQPFAE</sequence>
<dbReference type="Gene3D" id="2.50.20.10">
    <property type="entry name" value="Lipoprotein localisation LolA/LolB/LppX"/>
    <property type="match status" value="1"/>
</dbReference>
<feature type="signal peptide" evidence="1">
    <location>
        <begin position="1"/>
        <end position="26"/>
    </location>
</feature>
<protein>
    <submittedName>
        <fullName evidence="2">Uncharacterized protein</fullName>
    </submittedName>
</protein>
<organism evidence="2 3">
    <name type="scientific">Spirulina subsalsa FACHB-351</name>
    <dbReference type="NCBI Taxonomy" id="234711"/>
    <lineage>
        <taxon>Bacteria</taxon>
        <taxon>Bacillati</taxon>
        <taxon>Cyanobacteriota</taxon>
        <taxon>Cyanophyceae</taxon>
        <taxon>Spirulinales</taxon>
        <taxon>Spirulinaceae</taxon>
        <taxon>Spirulina</taxon>
    </lineage>
</organism>
<keyword evidence="3" id="KW-1185">Reference proteome</keyword>
<comment type="caution">
    <text evidence="2">The sequence shown here is derived from an EMBL/GenBank/DDBJ whole genome shotgun (WGS) entry which is preliminary data.</text>
</comment>
<reference evidence="2 3" key="1">
    <citation type="submission" date="2021-08" db="EMBL/GenBank/DDBJ databases">
        <title>Draft genome sequence of Spirulina subsalsa with high tolerance to salinity and hype-accumulation of phycocyanin.</title>
        <authorList>
            <person name="Pei H."/>
            <person name="Jiang L."/>
        </authorList>
    </citation>
    <scope>NUCLEOTIDE SEQUENCE [LARGE SCALE GENOMIC DNA]</scope>
    <source>
        <strain evidence="2 3">FACHB-351</strain>
    </source>
</reference>
<keyword evidence="1" id="KW-0732">Signal</keyword>
<dbReference type="RefSeq" id="WP_265265257.1">
    <property type="nucleotide sequence ID" value="NZ_JAIHOM010000069.1"/>
</dbReference>
<proteinExistence type="predicted"/>